<dbReference type="Pfam" id="PF07530">
    <property type="entry name" value="PRE_C2HC"/>
    <property type="match status" value="1"/>
</dbReference>
<feature type="domain" description="Pre-C2HC" evidence="1">
    <location>
        <begin position="4"/>
        <end position="68"/>
    </location>
</feature>
<organism evidence="2 4">
    <name type="scientific">Araneus ventricosus</name>
    <name type="common">Orbweaver spider</name>
    <name type="synonym">Epeira ventricosa</name>
    <dbReference type="NCBI Taxonomy" id="182803"/>
    <lineage>
        <taxon>Eukaryota</taxon>
        <taxon>Metazoa</taxon>
        <taxon>Ecdysozoa</taxon>
        <taxon>Arthropoda</taxon>
        <taxon>Chelicerata</taxon>
        <taxon>Arachnida</taxon>
        <taxon>Araneae</taxon>
        <taxon>Araneomorphae</taxon>
        <taxon>Entelegynae</taxon>
        <taxon>Araneoidea</taxon>
        <taxon>Araneidae</taxon>
        <taxon>Araneus</taxon>
    </lineage>
</organism>
<proteinExistence type="predicted"/>
<evidence type="ECO:0000259" key="1">
    <source>
        <dbReference type="Pfam" id="PF07530"/>
    </source>
</evidence>
<sequence>MDKQEIQQCLEEKGFKIVRITQMKSFKEKSLLPLFLTDVKKIGNYTNIYNISELCYCRIKVEPYRKRKKATICFNLLGIFSNQQGIATCVPYALNVMENMPREIAVSRKKSLNPPASIAVKKDT</sequence>
<reference evidence="2 4" key="1">
    <citation type="journal article" date="2019" name="Sci. Rep.">
        <title>Orb-weaving spider Araneus ventricosus genome elucidates the spidroin gene catalogue.</title>
        <authorList>
            <person name="Kono N."/>
            <person name="Nakamura H."/>
            <person name="Ohtoshi R."/>
            <person name="Moran D.A.P."/>
            <person name="Shinohara A."/>
            <person name="Yoshida Y."/>
            <person name="Fujiwara M."/>
            <person name="Mori M."/>
            <person name="Tomita M."/>
            <person name="Arakawa K."/>
        </authorList>
    </citation>
    <scope>NUCLEOTIDE SEQUENCE [LARGE SCALE GENOMIC DNA]</scope>
</reference>
<dbReference type="AlphaFoldDB" id="A0A4Y2V3B0"/>
<comment type="caution">
    <text evidence="2">The sequence shown here is derived from an EMBL/GenBank/DDBJ whole genome shotgun (WGS) entry which is preliminary data.</text>
</comment>
<name>A0A4Y2V3B0_ARAVE</name>
<accession>A0A4Y2V3B0</accession>
<keyword evidence="4" id="KW-1185">Reference proteome</keyword>
<dbReference type="Proteomes" id="UP000499080">
    <property type="component" value="Unassembled WGS sequence"/>
</dbReference>
<dbReference type="EMBL" id="BGPR01042154">
    <property type="protein sequence ID" value="GBO18536.1"/>
    <property type="molecule type" value="Genomic_DNA"/>
</dbReference>
<protein>
    <recommendedName>
        <fullName evidence="1">Pre-C2HC domain-containing protein</fullName>
    </recommendedName>
</protein>
<evidence type="ECO:0000313" key="4">
    <source>
        <dbReference type="Proteomes" id="UP000499080"/>
    </source>
</evidence>
<evidence type="ECO:0000313" key="2">
    <source>
        <dbReference type="EMBL" id="GBO18536.1"/>
    </source>
</evidence>
<evidence type="ECO:0000313" key="3">
    <source>
        <dbReference type="EMBL" id="GBO18542.1"/>
    </source>
</evidence>
<gene>
    <name evidence="2" type="ORF">AVEN_112796_1</name>
    <name evidence="3" type="ORF">AVEN_206283_1</name>
</gene>
<dbReference type="EMBL" id="BGPR01042155">
    <property type="protein sequence ID" value="GBO18542.1"/>
    <property type="molecule type" value="Genomic_DNA"/>
</dbReference>
<dbReference type="InterPro" id="IPR006579">
    <property type="entry name" value="Pre_C2HC_dom"/>
</dbReference>